<dbReference type="FunFam" id="2.60.40.10:FF:000495">
    <property type="entry name" value="Periplasmic beta-glucosidase"/>
    <property type="match status" value="1"/>
</dbReference>
<dbReference type="InterPro" id="IPR036881">
    <property type="entry name" value="Glyco_hydro_3_C_sf"/>
</dbReference>
<dbReference type="SMART" id="SM01217">
    <property type="entry name" value="Fn3_like"/>
    <property type="match status" value="1"/>
</dbReference>
<evidence type="ECO:0000313" key="10">
    <source>
        <dbReference type="Proteomes" id="UP000193467"/>
    </source>
</evidence>
<keyword evidence="7" id="KW-0624">Polysaccharide degradation</keyword>
<dbReference type="Gene3D" id="3.40.50.1700">
    <property type="entry name" value="Glycoside hydrolase family 3 C-terminal domain"/>
    <property type="match status" value="1"/>
</dbReference>
<evidence type="ECO:0000256" key="4">
    <source>
        <dbReference type="ARBA" id="ARBA00022801"/>
    </source>
</evidence>
<dbReference type="STRING" id="106004.A0A1Y2EMW7"/>
<dbReference type="Gene3D" id="2.60.120.260">
    <property type="entry name" value="Galactose-binding domain-like"/>
    <property type="match status" value="1"/>
</dbReference>
<dbReference type="PRINTS" id="PR00133">
    <property type="entry name" value="GLHYDRLASE3"/>
</dbReference>
<dbReference type="InterPro" id="IPR002772">
    <property type="entry name" value="Glyco_hydro_3_C"/>
</dbReference>
<dbReference type="InterPro" id="IPR001764">
    <property type="entry name" value="Glyco_hydro_3_N"/>
</dbReference>
<feature type="domain" description="PA14" evidence="8">
    <location>
        <begin position="406"/>
        <end position="564"/>
    </location>
</feature>
<dbReference type="UniPathway" id="UPA00696"/>
<dbReference type="InterPro" id="IPR036962">
    <property type="entry name" value="Glyco_hydro_3_N_sf"/>
</dbReference>
<dbReference type="GO" id="GO:0008422">
    <property type="term" value="F:beta-glucosidase activity"/>
    <property type="evidence" value="ECO:0007669"/>
    <property type="project" value="UniProtKB-EC"/>
</dbReference>
<dbReference type="AlphaFoldDB" id="A0A1Y2EMW7"/>
<dbReference type="OrthoDB" id="47059at2759"/>
<dbReference type="SUPFAM" id="SSF51445">
    <property type="entry name" value="(Trans)glycosidases"/>
    <property type="match status" value="1"/>
</dbReference>
<evidence type="ECO:0000256" key="6">
    <source>
        <dbReference type="ARBA" id="ARBA00023295"/>
    </source>
</evidence>
<evidence type="ECO:0000313" key="9">
    <source>
        <dbReference type="EMBL" id="ORY72911.1"/>
    </source>
</evidence>
<evidence type="ECO:0000256" key="2">
    <source>
        <dbReference type="ARBA" id="ARBA00005336"/>
    </source>
</evidence>
<name>A0A1Y2EMW7_9BASI</name>
<dbReference type="InterPro" id="IPR019800">
    <property type="entry name" value="Glyco_hydro_3_AS"/>
</dbReference>
<accession>A0A1Y2EMW7</accession>
<dbReference type="InterPro" id="IPR050288">
    <property type="entry name" value="Cellulose_deg_GH3"/>
</dbReference>
<dbReference type="EC" id="3.2.1.21" evidence="3 7"/>
<dbReference type="Proteomes" id="UP000193467">
    <property type="component" value="Unassembled WGS sequence"/>
</dbReference>
<dbReference type="PROSITE" id="PS51820">
    <property type="entry name" value="PA14"/>
    <property type="match status" value="1"/>
</dbReference>
<dbReference type="Pfam" id="PF14310">
    <property type="entry name" value="Fn3-like"/>
    <property type="match status" value="1"/>
</dbReference>
<dbReference type="PANTHER" id="PTHR42715">
    <property type="entry name" value="BETA-GLUCOSIDASE"/>
    <property type="match status" value="1"/>
</dbReference>
<dbReference type="InParanoid" id="A0A1Y2EMW7"/>
<comment type="similarity">
    <text evidence="2 7">Belongs to the glycosyl hydrolase 3 family.</text>
</comment>
<dbReference type="InterPro" id="IPR037524">
    <property type="entry name" value="PA14/GLEYA"/>
</dbReference>
<dbReference type="FunCoup" id="A0A1Y2EMW7">
    <property type="interactions" value="28"/>
</dbReference>
<dbReference type="Pfam" id="PF00933">
    <property type="entry name" value="Glyco_hydro_3"/>
    <property type="match status" value="1"/>
</dbReference>
<comment type="pathway">
    <text evidence="7">Glycan metabolism; cellulose degradation.</text>
</comment>
<dbReference type="Gene3D" id="2.60.40.10">
    <property type="entry name" value="Immunoglobulins"/>
    <property type="match status" value="1"/>
</dbReference>
<dbReference type="PROSITE" id="PS00775">
    <property type="entry name" value="GLYCOSYL_HYDROL_F3"/>
    <property type="match status" value="1"/>
</dbReference>
<evidence type="ECO:0000256" key="1">
    <source>
        <dbReference type="ARBA" id="ARBA00000448"/>
    </source>
</evidence>
<keyword evidence="10" id="KW-1185">Reference proteome</keyword>
<comment type="catalytic activity">
    <reaction evidence="1 7">
        <text>Hydrolysis of terminal, non-reducing beta-D-glucosyl residues with release of beta-D-glucose.</text>
        <dbReference type="EC" id="3.2.1.21"/>
    </reaction>
</comment>
<sequence length="845" mass="91159">MTTTYKKLDVEQLLATLPLDVKIRLLAGKDFWNFESSPSHGIPSIRVSDGPNGVRGSRFFNGTPANCFPSSTGTGASFDVELVERIGKALGNECRAKGAHVLLGPTCNMQRSPLGGRGFESFGEDPTLSGLITAAYINGLQSQGVSACVKHYVANDQEFERFSVDSVVSQRALREIYLEPFRLAVKHSSPWSFMTSYNRVNGVHASENTQLLDDILRKEWGFDGLVMSDWTGVYSTSQSIKAGLDVEMPGPTTMRGSAVMRQFAAGKIFVEDIDERVRNILNLANRAIESGIPFEAEETAVDTPETRALLREAAASAIVLLKNEKELLPISGKPKKIAVIGSNAKIAVPSGGGSASLAGTYTISPLDGITEAAKEIGAEVSFATGASAFRYLPLIDPFMKNAKVEFFIDSPTKDYFNDASFSAKADWEEPTKSSLAFMIDGVPYDKLGSSPRCRFTAELTSDFAGTWDVSLGSLGQATLLIDGKVVVENVESRRPGELFFTAGSEERRAQVQLEKGKTYLFEVRHWTDPTKVTPGPFATLDKAAGFRVGAYPSQTVEAAREEAVALAKTADVAVLVVGTNVDWESEGFDRKNIDLPGATNDLVKAVLAVNPNTVVVTQSGAPVAMPWIKDAPTVVQAFFGGNELGNGLADILFGKVNPSGKLPLTFPARLEDNPAYHSFGITSDTPGKVVYGEGVYIGYRHTDRSNITPLFPFGYGLSYTSFAFSDLQVSSASAEGDFTVSFTITNTGKTAGKQVGQVYISPPTEGRITSPVKELVAFKKVDLKAGEKKEVTVKVAKEAFSYWDEHFDSWVATAGTFKVAVGGSSDALELEGEVKLEKTFKWRGL</sequence>
<dbReference type="PANTHER" id="PTHR42715:SF10">
    <property type="entry name" value="BETA-GLUCOSIDASE"/>
    <property type="match status" value="1"/>
</dbReference>
<evidence type="ECO:0000256" key="5">
    <source>
        <dbReference type="ARBA" id="ARBA00023277"/>
    </source>
</evidence>
<dbReference type="Pfam" id="PF01915">
    <property type="entry name" value="Glyco_hydro_3_C"/>
    <property type="match status" value="1"/>
</dbReference>
<dbReference type="InterPro" id="IPR017853">
    <property type="entry name" value="GH"/>
</dbReference>
<dbReference type="GO" id="GO:0030245">
    <property type="term" value="P:cellulose catabolic process"/>
    <property type="evidence" value="ECO:0007669"/>
    <property type="project" value="UniProtKB-UniPathway"/>
</dbReference>
<keyword evidence="6 7" id="KW-0326">Glycosidase</keyword>
<keyword evidence="5 7" id="KW-0119">Carbohydrate metabolism</keyword>
<dbReference type="InterPro" id="IPR026891">
    <property type="entry name" value="Fn3-like"/>
</dbReference>
<proteinExistence type="inferred from homology"/>
<protein>
    <recommendedName>
        <fullName evidence="3 7">beta-glucosidase</fullName>
        <ecNumber evidence="3 7">3.2.1.21</ecNumber>
    </recommendedName>
</protein>
<reference evidence="9 10" key="1">
    <citation type="submission" date="2016-07" db="EMBL/GenBank/DDBJ databases">
        <title>Pervasive Adenine N6-methylation of Active Genes in Fungi.</title>
        <authorList>
            <consortium name="DOE Joint Genome Institute"/>
            <person name="Mondo S.J."/>
            <person name="Dannebaum R.O."/>
            <person name="Kuo R.C."/>
            <person name="Labutti K."/>
            <person name="Haridas S."/>
            <person name="Kuo A."/>
            <person name="Salamov A."/>
            <person name="Ahrendt S.R."/>
            <person name="Lipzen A."/>
            <person name="Sullivan W."/>
            <person name="Andreopoulos W.B."/>
            <person name="Clum A."/>
            <person name="Lindquist E."/>
            <person name="Daum C."/>
            <person name="Ramamoorthy G.K."/>
            <person name="Gryganskyi A."/>
            <person name="Culley D."/>
            <person name="Magnuson J.K."/>
            <person name="James T.Y."/>
            <person name="O'Malley M.A."/>
            <person name="Stajich J.E."/>
            <person name="Spatafora J.W."/>
            <person name="Visel A."/>
            <person name="Grigoriev I.V."/>
        </authorList>
    </citation>
    <scope>NUCLEOTIDE SEQUENCE [LARGE SCALE GENOMIC DNA]</scope>
    <source>
        <strain evidence="9 10">62-1032</strain>
    </source>
</reference>
<gene>
    <name evidence="9" type="ORF">BCR35DRAFT_307436</name>
</gene>
<evidence type="ECO:0000256" key="7">
    <source>
        <dbReference type="RuleBase" id="RU361161"/>
    </source>
</evidence>
<dbReference type="EMBL" id="MCGR01000049">
    <property type="protein sequence ID" value="ORY72911.1"/>
    <property type="molecule type" value="Genomic_DNA"/>
</dbReference>
<dbReference type="Gene3D" id="3.20.20.300">
    <property type="entry name" value="Glycoside hydrolase, family 3, N-terminal domain"/>
    <property type="match status" value="1"/>
</dbReference>
<comment type="caution">
    <text evidence="9">The sequence shown here is derived from an EMBL/GenBank/DDBJ whole genome shotgun (WGS) entry which is preliminary data.</text>
</comment>
<dbReference type="SUPFAM" id="SSF52279">
    <property type="entry name" value="Beta-D-glucan exohydrolase, C-terminal domain"/>
    <property type="match status" value="1"/>
</dbReference>
<keyword evidence="4 7" id="KW-0378">Hydrolase</keyword>
<evidence type="ECO:0000259" key="8">
    <source>
        <dbReference type="PROSITE" id="PS51820"/>
    </source>
</evidence>
<organism evidence="9 10">
    <name type="scientific">Leucosporidium creatinivorum</name>
    <dbReference type="NCBI Taxonomy" id="106004"/>
    <lineage>
        <taxon>Eukaryota</taxon>
        <taxon>Fungi</taxon>
        <taxon>Dikarya</taxon>
        <taxon>Basidiomycota</taxon>
        <taxon>Pucciniomycotina</taxon>
        <taxon>Microbotryomycetes</taxon>
        <taxon>Leucosporidiales</taxon>
        <taxon>Leucosporidium</taxon>
    </lineage>
</organism>
<evidence type="ECO:0000256" key="3">
    <source>
        <dbReference type="ARBA" id="ARBA00012744"/>
    </source>
</evidence>
<dbReference type="InterPro" id="IPR013783">
    <property type="entry name" value="Ig-like_fold"/>
</dbReference>